<accession>F8P5Y2</accession>
<feature type="region of interest" description="Disordered" evidence="1">
    <location>
        <begin position="1"/>
        <end position="58"/>
    </location>
</feature>
<proteinExistence type="predicted"/>
<name>F8P5Y2_SERL9</name>
<dbReference type="OrthoDB" id="2647623at2759"/>
<sequence>MPHRHPPKRPAIQNTIGLCNRPNTSFRTAQTQSISESESNHSTNEQPAKRARAQSRALSPEIAGAQDLLLSPETDGSWHLYPAFDSMKFVASRDQSDEESDAEIIIDNEPFTPADDNKACTQLIDFAISIGDDPSDEAWLPPREA</sequence>
<reference evidence="2" key="1">
    <citation type="submission" date="2011-04" db="EMBL/GenBank/DDBJ databases">
        <title>Evolution of plant cell wall degrading machinery underlies the functional diversity of forest fungi.</title>
        <authorList>
            <consortium name="US DOE Joint Genome Institute (JGI-PGF)"/>
            <person name="Eastwood D.C."/>
            <person name="Floudas D."/>
            <person name="Binder M."/>
            <person name="Majcherczyk A."/>
            <person name="Schneider P."/>
            <person name="Aerts A."/>
            <person name="Asiegbu F.O."/>
            <person name="Baker S.E."/>
            <person name="Barry K."/>
            <person name="Bendiksby M."/>
            <person name="Blumentritt M."/>
            <person name="Coutinho P.M."/>
            <person name="Cullen D."/>
            <person name="Cullen D."/>
            <person name="Gathman A."/>
            <person name="Goodell B."/>
            <person name="Henrissat B."/>
            <person name="Ihrmark K."/>
            <person name="Kauserud H."/>
            <person name="Kohler A."/>
            <person name="LaButti K."/>
            <person name="Lapidus A."/>
            <person name="Lavin J.L."/>
            <person name="Lee Y.-H."/>
            <person name="Lindquist E."/>
            <person name="Lilly W."/>
            <person name="Lucas S."/>
            <person name="Morin E."/>
            <person name="Murat C."/>
            <person name="Oguiza J.A."/>
            <person name="Park J."/>
            <person name="Pisabarro A.G."/>
            <person name="Riley R."/>
            <person name="Rosling A."/>
            <person name="Salamov A."/>
            <person name="Schmidt O."/>
            <person name="Schmutz J."/>
            <person name="Skrede I."/>
            <person name="Stenlid J."/>
            <person name="Wiebenga A."/>
            <person name="Xie X."/>
            <person name="Kues U."/>
            <person name="Hibbett D.S."/>
            <person name="Hoffmeister D."/>
            <person name="Hogberg N."/>
            <person name="Martin F."/>
            <person name="Grigoriev I.V."/>
            <person name="Watkinson S.C."/>
        </authorList>
    </citation>
    <scope>NUCLEOTIDE SEQUENCE</scope>
    <source>
        <strain evidence="2">S7.9</strain>
    </source>
</reference>
<dbReference type="EMBL" id="GL945438">
    <property type="protein sequence ID" value="EGO22019.1"/>
    <property type="molecule type" value="Genomic_DNA"/>
</dbReference>
<evidence type="ECO:0000256" key="1">
    <source>
        <dbReference type="SAM" id="MobiDB-lite"/>
    </source>
</evidence>
<protein>
    <submittedName>
        <fullName evidence="2">Uncharacterized protein</fullName>
    </submittedName>
</protein>
<gene>
    <name evidence="2" type="ORF">SERLADRAFT_441244</name>
</gene>
<dbReference type="RefSeq" id="XP_007321805.1">
    <property type="nucleotide sequence ID" value="XM_007321743.1"/>
</dbReference>
<dbReference type="HOGENOM" id="CLU_1787980_0_0_1"/>
<dbReference type="KEGG" id="sla:SERLADRAFT_441244"/>
<feature type="compositionally biased region" description="Polar residues" evidence="1">
    <location>
        <begin position="12"/>
        <end position="46"/>
    </location>
</feature>
<evidence type="ECO:0000313" key="2">
    <source>
        <dbReference type="EMBL" id="EGO22019.1"/>
    </source>
</evidence>
<dbReference type="GeneID" id="18815516"/>
<dbReference type="AlphaFoldDB" id="F8P5Y2"/>
<organism>
    <name type="scientific">Serpula lacrymans var. lacrymans (strain S7.9)</name>
    <name type="common">Dry rot fungus</name>
    <dbReference type="NCBI Taxonomy" id="578457"/>
    <lineage>
        <taxon>Eukaryota</taxon>
        <taxon>Fungi</taxon>
        <taxon>Dikarya</taxon>
        <taxon>Basidiomycota</taxon>
        <taxon>Agaricomycotina</taxon>
        <taxon>Agaricomycetes</taxon>
        <taxon>Agaricomycetidae</taxon>
        <taxon>Boletales</taxon>
        <taxon>Coniophorineae</taxon>
        <taxon>Serpulaceae</taxon>
        <taxon>Serpula</taxon>
    </lineage>
</organism>
<dbReference type="Proteomes" id="UP000008064">
    <property type="component" value="Unassembled WGS sequence"/>
</dbReference>